<evidence type="ECO:0000256" key="2">
    <source>
        <dbReference type="ARBA" id="ARBA00022679"/>
    </source>
</evidence>
<accession>A0A371X4T1</accession>
<feature type="binding site" evidence="8">
    <location>
        <position position="88"/>
    </location>
    <ligand>
        <name>ATP</name>
        <dbReference type="ChEBI" id="CHEBI:30616"/>
    </ligand>
</feature>
<feature type="region of interest" description="Disordered" evidence="9">
    <location>
        <begin position="476"/>
        <end position="497"/>
    </location>
</feature>
<evidence type="ECO:0000256" key="5">
    <source>
        <dbReference type="ARBA" id="ARBA00022741"/>
    </source>
</evidence>
<dbReference type="EC" id="2.7.7.-" evidence="8"/>
<comment type="cofactor">
    <cofactor evidence="8">
        <name>Mg(2+)</name>
        <dbReference type="ChEBI" id="CHEBI:18420"/>
    </cofactor>
    <cofactor evidence="8">
        <name>Mn(2+)</name>
        <dbReference type="ChEBI" id="CHEBI:29035"/>
    </cofactor>
</comment>
<dbReference type="EMBL" id="QURL01000003">
    <property type="protein sequence ID" value="RFC64199.1"/>
    <property type="molecule type" value="Genomic_DNA"/>
</dbReference>
<dbReference type="PANTHER" id="PTHR32057">
    <property type="entry name" value="PROTEIN ADENYLYLTRANSFERASE SELO, MITOCHONDRIAL"/>
    <property type="match status" value="1"/>
</dbReference>
<evidence type="ECO:0000256" key="1">
    <source>
        <dbReference type="ARBA" id="ARBA00009747"/>
    </source>
</evidence>
<dbReference type="OrthoDB" id="9776281at2"/>
<keyword evidence="6 8" id="KW-0067">ATP-binding</keyword>
<protein>
    <recommendedName>
        <fullName evidence="8">Protein nucleotidyltransferase YdiU</fullName>
        <ecNumber evidence="8">2.7.7.-</ecNumber>
    </recommendedName>
    <alternativeName>
        <fullName evidence="8">Protein adenylyltransferase YdiU</fullName>
        <ecNumber evidence="8">2.7.7.108</ecNumber>
    </alternativeName>
    <alternativeName>
        <fullName evidence="8">Protein uridylyltransferase YdiU</fullName>
        <ecNumber evidence="8">2.7.7.-</ecNumber>
    </alternativeName>
</protein>
<feature type="binding site" evidence="8">
    <location>
        <position position="260"/>
    </location>
    <ligand>
        <name>ATP</name>
        <dbReference type="ChEBI" id="CHEBI:30616"/>
    </ligand>
</feature>
<comment type="catalytic activity">
    <reaction evidence="8">
        <text>L-threonyl-[protein] + ATP = 3-O-(5'-adenylyl)-L-threonyl-[protein] + diphosphate</text>
        <dbReference type="Rhea" id="RHEA:54292"/>
        <dbReference type="Rhea" id="RHEA-COMP:11060"/>
        <dbReference type="Rhea" id="RHEA-COMP:13847"/>
        <dbReference type="ChEBI" id="CHEBI:30013"/>
        <dbReference type="ChEBI" id="CHEBI:30616"/>
        <dbReference type="ChEBI" id="CHEBI:33019"/>
        <dbReference type="ChEBI" id="CHEBI:138113"/>
        <dbReference type="EC" id="2.7.7.108"/>
    </reaction>
</comment>
<dbReference type="GO" id="GO:0000287">
    <property type="term" value="F:magnesium ion binding"/>
    <property type="evidence" value="ECO:0007669"/>
    <property type="project" value="UniProtKB-UniRule"/>
</dbReference>
<name>A0A371X4T1_9HYPH</name>
<dbReference type="Proteomes" id="UP000264310">
    <property type="component" value="Unassembled WGS sequence"/>
</dbReference>
<evidence type="ECO:0000256" key="4">
    <source>
        <dbReference type="ARBA" id="ARBA00022723"/>
    </source>
</evidence>
<dbReference type="Pfam" id="PF02696">
    <property type="entry name" value="SelO"/>
    <property type="match status" value="1"/>
</dbReference>
<keyword evidence="8" id="KW-0464">Manganese</keyword>
<feature type="binding site" evidence="8">
    <location>
        <position position="111"/>
    </location>
    <ligand>
        <name>ATP</name>
        <dbReference type="ChEBI" id="CHEBI:30616"/>
    </ligand>
</feature>
<comment type="catalytic activity">
    <reaction evidence="8">
        <text>L-tyrosyl-[protein] + ATP = O-(5'-adenylyl)-L-tyrosyl-[protein] + diphosphate</text>
        <dbReference type="Rhea" id="RHEA:54288"/>
        <dbReference type="Rhea" id="RHEA-COMP:10136"/>
        <dbReference type="Rhea" id="RHEA-COMP:13846"/>
        <dbReference type="ChEBI" id="CHEBI:30616"/>
        <dbReference type="ChEBI" id="CHEBI:33019"/>
        <dbReference type="ChEBI" id="CHEBI:46858"/>
        <dbReference type="ChEBI" id="CHEBI:83624"/>
        <dbReference type="EC" id="2.7.7.108"/>
    </reaction>
</comment>
<feature type="binding site" evidence="8">
    <location>
        <position position="90"/>
    </location>
    <ligand>
        <name>ATP</name>
        <dbReference type="ChEBI" id="CHEBI:30616"/>
    </ligand>
</feature>
<feature type="binding site" evidence="8">
    <location>
        <position position="123"/>
    </location>
    <ligand>
        <name>ATP</name>
        <dbReference type="ChEBI" id="CHEBI:30616"/>
    </ligand>
</feature>
<dbReference type="GO" id="GO:0005524">
    <property type="term" value="F:ATP binding"/>
    <property type="evidence" value="ECO:0007669"/>
    <property type="project" value="UniProtKB-UniRule"/>
</dbReference>
<dbReference type="HAMAP" id="MF_00692">
    <property type="entry name" value="SelO"/>
    <property type="match status" value="1"/>
</dbReference>
<sequence length="497" mass="53281">MTVQFSFDNSYARLGAGFHQPVAPTPVAEPGLILLNRGLCAELGLDAEALDGPLGAEILSGNRLPEGAEPIAAAYAGHQFGNFVPQLGDGRAILLGEIVAPDGRRFDLQLKGSGPTAFSRSGDGRAALGPVLREYLVSEAMAALGIATTRALAATRTGEPVLRESVLPGAVLARIASSHVRVGTFQFHAARGDREALRRLADHVIARHDSEIAGGSDPYRAFFEAVCARQARLVARWMATGFVHGVMNTDNTSIAGETIDYGPCAFLDAYDPDAVFSSIDRGGRYRYANQPGIARWNLARLAECLLPLFDADDDKAVAIAEDGLRGFAEVFEAAHLEAFRAKIGLATQEPEDATLIEDLFAVMARAKADFTLTFRRLGAVADGSDPDAALREGFGDRASLEDREAFSAWTERWRTRLQRDASDPAEIRAGMDRVNPALIPRNHLVETALGAAASGDLGPFLRLNAALAAPFTERPDQADLAARPPERETPYRTFCGT</sequence>
<evidence type="ECO:0000256" key="9">
    <source>
        <dbReference type="SAM" id="MobiDB-lite"/>
    </source>
</evidence>
<comment type="function">
    <text evidence="8">Nucleotidyltransferase involved in the post-translational modification of proteins. It can catalyze the addition of adenosine monophosphate (AMP) or uridine monophosphate (UMP) to a protein, resulting in modifications known as AMPylation and UMPylation.</text>
</comment>
<feature type="binding site" evidence="8">
    <location>
        <position position="91"/>
    </location>
    <ligand>
        <name>ATP</name>
        <dbReference type="ChEBI" id="CHEBI:30616"/>
    </ligand>
</feature>
<evidence type="ECO:0000256" key="8">
    <source>
        <dbReference type="HAMAP-Rule" id="MF_00692"/>
    </source>
</evidence>
<comment type="catalytic activity">
    <reaction evidence="8">
        <text>L-histidyl-[protein] + UTP = N(tele)-(5'-uridylyl)-L-histidyl-[protein] + diphosphate</text>
        <dbReference type="Rhea" id="RHEA:83891"/>
        <dbReference type="Rhea" id="RHEA-COMP:9745"/>
        <dbReference type="Rhea" id="RHEA-COMP:20239"/>
        <dbReference type="ChEBI" id="CHEBI:29979"/>
        <dbReference type="ChEBI" id="CHEBI:33019"/>
        <dbReference type="ChEBI" id="CHEBI:46398"/>
        <dbReference type="ChEBI" id="CHEBI:233474"/>
    </reaction>
</comment>
<dbReference type="InterPro" id="IPR003846">
    <property type="entry name" value="SelO"/>
</dbReference>
<comment type="catalytic activity">
    <reaction evidence="8">
        <text>L-tyrosyl-[protein] + UTP = O-(5'-uridylyl)-L-tyrosyl-[protein] + diphosphate</text>
        <dbReference type="Rhea" id="RHEA:83887"/>
        <dbReference type="Rhea" id="RHEA-COMP:10136"/>
        <dbReference type="Rhea" id="RHEA-COMP:20238"/>
        <dbReference type="ChEBI" id="CHEBI:33019"/>
        <dbReference type="ChEBI" id="CHEBI:46398"/>
        <dbReference type="ChEBI" id="CHEBI:46858"/>
        <dbReference type="ChEBI" id="CHEBI:90602"/>
    </reaction>
</comment>
<proteinExistence type="inferred from homology"/>
<dbReference type="EC" id="2.7.7.108" evidence="8"/>
<keyword evidence="4 8" id="KW-0479">Metal-binding</keyword>
<organism evidence="10 11">
    <name type="scientific">Fulvimarina endophytica</name>
    <dbReference type="NCBI Taxonomy" id="2293836"/>
    <lineage>
        <taxon>Bacteria</taxon>
        <taxon>Pseudomonadati</taxon>
        <taxon>Pseudomonadota</taxon>
        <taxon>Alphaproteobacteria</taxon>
        <taxon>Hyphomicrobiales</taxon>
        <taxon>Aurantimonadaceae</taxon>
        <taxon>Fulvimarina</taxon>
    </lineage>
</organism>
<comment type="catalytic activity">
    <reaction evidence="8">
        <text>L-seryl-[protein] + ATP = 3-O-(5'-adenylyl)-L-seryl-[protein] + diphosphate</text>
        <dbReference type="Rhea" id="RHEA:58120"/>
        <dbReference type="Rhea" id="RHEA-COMP:9863"/>
        <dbReference type="Rhea" id="RHEA-COMP:15073"/>
        <dbReference type="ChEBI" id="CHEBI:29999"/>
        <dbReference type="ChEBI" id="CHEBI:30616"/>
        <dbReference type="ChEBI" id="CHEBI:33019"/>
        <dbReference type="ChEBI" id="CHEBI:142516"/>
        <dbReference type="EC" id="2.7.7.108"/>
    </reaction>
</comment>
<dbReference type="AlphaFoldDB" id="A0A371X4T1"/>
<evidence type="ECO:0000313" key="10">
    <source>
        <dbReference type="EMBL" id="RFC64199.1"/>
    </source>
</evidence>
<dbReference type="PANTHER" id="PTHR32057:SF14">
    <property type="entry name" value="PROTEIN ADENYLYLTRANSFERASE SELO, MITOCHONDRIAL"/>
    <property type="match status" value="1"/>
</dbReference>
<feature type="binding site" evidence="8">
    <location>
        <position position="124"/>
    </location>
    <ligand>
        <name>ATP</name>
        <dbReference type="ChEBI" id="CHEBI:30616"/>
    </ligand>
</feature>
<comment type="similarity">
    <text evidence="1 8">Belongs to the SELO family.</text>
</comment>
<dbReference type="GO" id="GO:0030145">
    <property type="term" value="F:manganese ion binding"/>
    <property type="evidence" value="ECO:0007669"/>
    <property type="project" value="UniProtKB-UniRule"/>
</dbReference>
<feature type="binding site" evidence="8">
    <location>
        <position position="251"/>
    </location>
    <ligand>
        <name>Mg(2+)</name>
        <dbReference type="ChEBI" id="CHEBI:18420"/>
    </ligand>
</feature>
<dbReference type="NCBIfam" id="NF000658">
    <property type="entry name" value="PRK00029.1"/>
    <property type="match status" value="1"/>
</dbReference>
<keyword evidence="5 8" id="KW-0547">Nucleotide-binding</keyword>
<keyword evidence="3 8" id="KW-0548">Nucleotidyltransferase</keyword>
<comment type="catalytic activity">
    <reaction evidence="8">
        <text>L-seryl-[protein] + UTP = O-(5'-uridylyl)-L-seryl-[protein] + diphosphate</text>
        <dbReference type="Rhea" id="RHEA:64604"/>
        <dbReference type="Rhea" id="RHEA-COMP:9863"/>
        <dbReference type="Rhea" id="RHEA-COMP:16635"/>
        <dbReference type="ChEBI" id="CHEBI:29999"/>
        <dbReference type="ChEBI" id="CHEBI:33019"/>
        <dbReference type="ChEBI" id="CHEBI:46398"/>
        <dbReference type="ChEBI" id="CHEBI:156051"/>
    </reaction>
</comment>
<evidence type="ECO:0000256" key="3">
    <source>
        <dbReference type="ARBA" id="ARBA00022695"/>
    </source>
</evidence>
<keyword evidence="11" id="KW-1185">Reference proteome</keyword>
<keyword evidence="7 8" id="KW-0460">Magnesium</keyword>
<evidence type="ECO:0000256" key="6">
    <source>
        <dbReference type="ARBA" id="ARBA00022840"/>
    </source>
</evidence>
<feature type="active site" description="Proton acceptor" evidence="8">
    <location>
        <position position="250"/>
    </location>
</feature>
<gene>
    <name evidence="8" type="primary">ydiU</name>
    <name evidence="8" type="synonym">selO</name>
    <name evidence="10" type="ORF">DYI37_07580</name>
</gene>
<dbReference type="GO" id="GO:0070733">
    <property type="term" value="F:AMPylase activity"/>
    <property type="evidence" value="ECO:0007669"/>
    <property type="project" value="UniProtKB-EC"/>
</dbReference>
<feature type="binding site" evidence="8">
    <location>
        <position position="260"/>
    </location>
    <ligand>
        <name>Mg(2+)</name>
        <dbReference type="ChEBI" id="CHEBI:18420"/>
    </ligand>
</feature>
<feature type="binding site" evidence="8">
    <location>
        <position position="174"/>
    </location>
    <ligand>
        <name>ATP</name>
        <dbReference type="ChEBI" id="CHEBI:30616"/>
    </ligand>
</feature>
<evidence type="ECO:0000313" key="11">
    <source>
        <dbReference type="Proteomes" id="UP000264310"/>
    </source>
</evidence>
<evidence type="ECO:0000256" key="7">
    <source>
        <dbReference type="ARBA" id="ARBA00022842"/>
    </source>
</evidence>
<reference evidence="10 11" key="1">
    <citation type="submission" date="2018-08" db="EMBL/GenBank/DDBJ databases">
        <title>Fulvimarina sp. 85, whole genome shotgun sequence.</title>
        <authorList>
            <person name="Tuo L."/>
        </authorList>
    </citation>
    <scope>NUCLEOTIDE SEQUENCE [LARGE SCALE GENOMIC DNA]</scope>
    <source>
        <strain evidence="10 11">85</strain>
    </source>
</reference>
<comment type="caution">
    <text evidence="10">The sequence shown here is derived from an EMBL/GenBank/DDBJ whole genome shotgun (WGS) entry which is preliminary data.</text>
</comment>
<feature type="binding site" evidence="8">
    <location>
        <position position="181"/>
    </location>
    <ligand>
        <name>ATP</name>
        <dbReference type="ChEBI" id="CHEBI:30616"/>
    </ligand>
</feature>
<keyword evidence="2 8" id="KW-0808">Transferase</keyword>
<dbReference type="RefSeq" id="WP_116682615.1">
    <property type="nucleotide sequence ID" value="NZ_QURL01000003.1"/>
</dbReference>